<name>A0ACD1AAX2_9FIRM</name>
<dbReference type="Proteomes" id="UP000594014">
    <property type="component" value="Chromosome"/>
</dbReference>
<accession>A0ACD1AAX2</accession>
<evidence type="ECO:0000313" key="1">
    <source>
        <dbReference type="EMBL" id="QOX63602.1"/>
    </source>
</evidence>
<evidence type="ECO:0000313" key="2">
    <source>
        <dbReference type="Proteomes" id="UP000594014"/>
    </source>
</evidence>
<gene>
    <name evidence="1" type="ORF">FRZ06_09685</name>
</gene>
<keyword evidence="2" id="KW-1185">Reference proteome</keyword>
<proteinExistence type="predicted"/>
<protein>
    <submittedName>
        <fullName evidence="1">ABC transporter substrate-binding protein</fullName>
    </submittedName>
</protein>
<dbReference type="EMBL" id="CP042469">
    <property type="protein sequence ID" value="QOX63602.1"/>
    <property type="molecule type" value="Genomic_DNA"/>
</dbReference>
<organism evidence="1 2">
    <name type="scientific">Anoxybacterium hadale</name>
    <dbReference type="NCBI Taxonomy" id="3408580"/>
    <lineage>
        <taxon>Bacteria</taxon>
        <taxon>Bacillati</taxon>
        <taxon>Bacillota</taxon>
        <taxon>Clostridia</taxon>
        <taxon>Peptostreptococcales</taxon>
        <taxon>Anaerovoracaceae</taxon>
        <taxon>Anoxybacterium</taxon>
    </lineage>
</organism>
<reference evidence="1" key="1">
    <citation type="submission" date="2019-08" db="EMBL/GenBank/DDBJ databases">
        <title>Genome sequence of Clostridiales bacterium MT110.</title>
        <authorList>
            <person name="Cao J."/>
        </authorList>
    </citation>
    <scope>NUCLEOTIDE SEQUENCE</scope>
    <source>
        <strain evidence="1">MT110</strain>
    </source>
</reference>
<sequence>MSKIKIILDWFPNTNHTGFLVAEKKGYFKEAGLTVELSGDVHGVLDLHGADIVLGPQISILEKIAQGVPLTAVATLTQRCDSGIVSLKESGITSPRMLEGKRLTHWSPSWFHGVIGEVVRLDGGDYSKVKLVPMDVGDIVSTLGKDADATWVYENWENQELIEAGKEINYFALADVDPLFDFCAPSLAASRQLIETRPEELKDFLGALDRGYIDSARSPEESVLLVRDSLPAVSDALLIRSQHHLSNILLDETGHWGYMAPERWERMANWLIEHGYYDVRRNTEYTNAFLPGRG</sequence>